<organism evidence="7 8">
    <name type="scientific">Venustampulla echinocandica</name>
    <dbReference type="NCBI Taxonomy" id="2656787"/>
    <lineage>
        <taxon>Eukaryota</taxon>
        <taxon>Fungi</taxon>
        <taxon>Dikarya</taxon>
        <taxon>Ascomycota</taxon>
        <taxon>Pezizomycotina</taxon>
        <taxon>Leotiomycetes</taxon>
        <taxon>Helotiales</taxon>
        <taxon>Pleuroascaceae</taxon>
        <taxon>Venustampulla</taxon>
    </lineage>
</organism>
<keyword evidence="5" id="KW-0539">Nucleus</keyword>
<dbReference type="PANTHER" id="PTHR14440">
    <property type="entry name" value="DNA-DIRECTED RNA POLYMERASE I SUBUNIT RPA49"/>
    <property type="match status" value="1"/>
</dbReference>
<comment type="similarity">
    <text evidence="2">Belongs to the eukaryotic RPA49/POLR1E RNA polymerase subunit family.</text>
</comment>
<evidence type="ECO:0000256" key="3">
    <source>
        <dbReference type="ARBA" id="ARBA00022478"/>
    </source>
</evidence>
<evidence type="ECO:0000313" key="7">
    <source>
        <dbReference type="EMBL" id="RDL35009.1"/>
    </source>
</evidence>
<dbReference type="GO" id="GO:0005730">
    <property type="term" value="C:nucleolus"/>
    <property type="evidence" value="ECO:0007669"/>
    <property type="project" value="UniProtKB-SubCell"/>
</dbReference>
<keyword evidence="3" id="KW-0240">DNA-directed RNA polymerase</keyword>
<dbReference type="AlphaFoldDB" id="A0A370TI33"/>
<proteinExistence type="inferred from homology"/>
<dbReference type="GO" id="GO:0003677">
    <property type="term" value="F:DNA binding"/>
    <property type="evidence" value="ECO:0007669"/>
    <property type="project" value="InterPro"/>
</dbReference>
<dbReference type="Proteomes" id="UP000254866">
    <property type="component" value="Unassembled WGS sequence"/>
</dbReference>
<dbReference type="InterPro" id="IPR009668">
    <property type="entry name" value="RNA_pol-assoc_fac_A49-like"/>
</dbReference>
<evidence type="ECO:0008006" key="9">
    <source>
        <dbReference type="Google" id="ProtNLM"/>
    </source>
</evidence>
<dbReference type="GO" id="GO:0006351">
    <property type="term" value="P:DNA-templated transcription"/>
    <property type="evidence" value="ECO:0007669"/>
    <property type="project" value="InterPro"/>
</dbReference>
<dbReference type="OrthoDB" id="532500at2759"/>
<accession>A0A370TI33</accession>
<evidence type="ECO:0000256" key="4">
    <source>
        <dbReference type="ARBA" id="ARBA00023163"/>
    </source>
</evidence>
<sequence length="450" mass="49886">MAPDKPDKVKKRKRNTDDLSKPSKRVAIEGDKKVKISLREPENWTPVVVSSSGLALPTSIPLKAWTKARDTKGKLSPGQTPISTTELLLQSSAHPKLDYVAREEEVDAVDPLKKHYVGIYDPKTGNLEVMESRKMVVRGTVRAHSAAADAAESLAMLRDARNTLGQTFGTKKSRKAIASFTENAITPEIAARMAGKAKPVKIDSVTRTMIESIAESTAGMSTRDQLAEASDAAKPRPKRNPGATEIQDVYTIDTLVGEGIMKLVPVRQWMEALKANENVVTTSKFVASRLVRVSSNVEKLKILRYMYLLIEIYDKSKAARGAKSLPKREDMKVIAGDMPEAVLEDFKRKFAEGPWIRKFKADLLITHLCALACLVDNFVVDIYDLQVDLKLDSKDMAQYFREIGAKIGALGEMERKKQKLEKAAAAQHKVAKLQLPLVFPQMAFMRAGKR</sequence>
<keyword evidence="8" id="KW-1185">Reference proteome</keyword>
<evidence type="ECO:0000256" key="6">
    <source>
        <dbReference type="SAM" id="MobiDB-lite"/>
    </source>
</evidence>
<dbReference type="GO" id="GO:0000428">
    <property type="term" value="C:DNA-directed RNA polymerase complex"/>
    <property type="evidence" value="ECO:0007669"/>
    <property type="project" value="UniProtKB-KW"/>
</dbReference>
<feature type="region of interest" description="Disordered" evidence="6">
    <location>
        <begin position="219"/>
        <end position="244"/>
    </location>
</feature>
<comment type="caution">
    <text evidence="7">The sequence shown here is derived from an EMBL/GenBank/DDBJ whole genome shotgun (WGS) entry which is preliminary data.</text>
</comment>
<name>A0A370TI33_9HELO</name>
<dbReference type="EMBL" id="NPIC01000006">
    <property type="protein sequence ID" value="RDL35009.1"/>
    <property type="molecule type" value="Genomic_DNA"/>
</dbReference>
<evidence type="ECO:0000256" key="5">
    <source>
        <dbReference type="ARBA" id="ARBA00023242"/>
    </source>
</evidence>
<dbReference type="Pfam" id="PF06870">
    <property type="entry name" value="RNA_pol_I_A49"/>
    <property type="match status" value="1"/>
</dbReference>
<feature type="compositionally biased region" description="Basic and acidic residues" evidence="6">
    <location>
        <begin position="15"/>
        <end position="26"/>
    </location>
</feature>
<evidence type="ECO:0000313" key="8">
    <source>
        <dbReference type="Proteomes" id="UP000254866"/>
    </source>
</evidence>
<keyword evidence="4" id="KW-0804">Transcription</keyword>
<dbReference type="RefSeq" id="XP_031867832.1">
    <property type="nucleotide sequence ID" value="XM_032015563.1"/>
</dbReference>
<dbReference type="GeneID" id="43599789"/>
<dbReference type="STRING" id="2656787.A0A370TI33"/>
<evidence type="ECO:0000256" key="1">
    <source>
        <dbReference type="ARBA" id="ARBA00004604"/>
    </source>
</evidence>
<comment type="subcellular location">
    <subcellularLocation>
        <location evidence="1">Nucleus</location>
        <location evidence="1">Nucleolus</location>
    </subcellularLocation>
</comment>
<reference evidence="7 8" key="1">
    <citation type="journal article" date="2018" name="IMA Fungus">
        <title>IMA Genome-F 9: Draft genome sequence of Annulohypoxylon stygium, Aspergillus mulundensis, Berkeleyomyces basicola (syn. Thielaviopsis basicola), Ceratocystis smalleyi, two Cercospora beticola strains, Coleophoma cylindrospora, Fusarium fracticaudum, Phialophora cf. hyalina, and Morchella septimelata.</title>
        <authorList>
            <person name="Wingfield B.D."/>
            <person name="Bills G.F."/>
            <person name="Dong Y."/>
            <person name="Huang W."/>
            <person name="Nel W.J."/>
            <person name="Swalarsk-Parry B.S."/>
            <person name="Vaghefi N."/>
            <person name="Wilken P.M."/>
            <person name="An Z."/>
            <person name="de Beer Z.W."/>
            <person name="De Vos L."/>
            <person name="Chen L."/>
            <person name="Duong T.A."/>
            <person name="Gao Y."/>
            <person name="Hammerbacher A."/>
            <person name="Kikkert J.R."/>
            <person name="Li Y."/>
            <person name="Li H."/>
            <person name="Li K."/>
            <person name="Li Q."/>
            <person name="Liu X."/>
            <person name="Ma X."/>
            <person name="Naidoo K."/>
            <person name="Pethybridge S.J."/>
            <person name="Sun J."/>
            <person name="Steenkamp E.T."/>
            <person name="van der Nest M.A."/>
            <person name="van Wyk S."/>
            <person name="Wingfield M.J."/>
            <person name="Xiong C."/>
            <person name="Yue Q."/>
            <person name="Zhang X."/>
        </authorList>
    </citation>
    <scope>NUCLEOTIDE SEQUENCE [LARGE SCALE GENOMIC DNA]</scope>
    <source>
        <strain evidence="7 8">BP 5553</strain>
    </source>
</reference>
<protein>
    <recommendedName>
        <fullName evidence="9">RNA polymerase I associated factor, A49-like protein</fullName>
    </recommendedName>
</protein>
<gene>
    <name evidence="7" type="ORF">BP5553_06940</name>
</gene>
<evidence type="ECO:0000256" key="2">
    <source>
        <dbReference type="ARBA" id="ARBA00009430"/>
    </source>
</evidence>
<feature type="region of interest" description="Disordered" evidence="6">
    <location>
        <begin position="1"/>
        <end position="26"/>
    </location>
</feature>